<dbReference type="STRING" id="329885.A0A4U0USB9"/>
<dbReference type="InterPro" id="IPR003593">
    <property type="entry name" value="AAA+_ATPase"/>
</dbReference>
<evidence type="ECO:0000256" key="1">
    <source>
        <dbReference type="ARBA" id="ARBA00004370"/>
    </source>
</evidence>
<comment type="similarity">
    <text evidence="2">Belongs to the ATPase alpha/beta chains family.</text>
</comment>
<evidence type="ECO:0000256" key="2">
    <source>
        <dbReference type="ARBA" id="ARBA00008936"/>
    </source>
</evidence>
<evidence type="ECO:0000256" key="8">
    <source>
        <dbReference type="ARBA" id="ARBA00022781"/>
    </source>
</evidence>
<sequence length="755" mass="82848">MLKNGIARSLRASAYTRPAFQRAFQPKVVVPAISQRFASTEGGAKEGKIHQVIGAVVDVKFDTDALPAILNALNTTNGDNKLVLEVAQHMGENVVRCIAMDGTEGLVRGRKVTDTGAPITIPVGPATLGRIMNVTGDPIDERGPIKTDKYAPIHADAPLFVDQSTSAEVLVTGIKVVDLLAPYARGGKIGLFGGAGVGKTVFIQELINNIAKAHGGFSVFTGVGERTREGNDLYHEMQETGVINLDGESKVALVFGQMNEPPGARARVALTGSPFEGKNNSYPAVWPPEARNQLSTAFDTLALINSAVVVEIIRAAARAYKHRHTKNDDEDEDDLDRAVRSARERVAEQISTAEHEDDLADDDDDDDADLEDLDLDDLELEEDAALEQIVDITHALVNVDVPRSKNNAHFRTLLGHRSDLDSIQICCDLSFAPGLEEVLASPEPPDWSFFLNLPSPSTVQWGIYAICLEKKGKPKMLYIGSGTDMKGGVSKRMADYKPNRAGQPSLVGPAFKAGYRVTHHGLLCWGKMPAAGFLPRARALYLALEATFTTIFHAVVERPRIDRHYEHLLLWSRESVDWDPLCSHLSLTEPIRGGVGKTEEELEVAALARKYEKAATAKQKKTSAPIPGAAPQRFLLMKRVYDAKKRAADPGAYDEHARVRQRAYHARKQAEDPEGYKAHQDHMAREYLAKRLAADPVGYRATLNRRSRESRAKKRAQDPEAFDARAREQARRYAATAKAKRLAAGVPPKKRQKKE</sequence>
<keyword evidence="11" id="KW-0406">Ion transport</keyword>
<protein>
    <recommendedName>
        <fullName evidence="5">ATP synthase subunit beta, mitochondrial</fullName>
        <ecNumber evidence="4">7.1.2.2</ecNumber>
    </recommendedName>
</protein>
<keyword evidence="13" id="KW-0139">CF(1)</keyword>
<dbReference type="EC" id="7.1.2.2" evidence="4"/>
<feature type="compositionally biased region" description="Acidic residues" evidence="16">
    <location>
        <begin position="355"/>
        <end position="370"/>
    </location>
</feature>
<evidence type="ECO:0000259" key="17">
    <source>
        <dbReference type="SMART" id="SM00382"/>
    </source>
</evidence>
<dbReference type="Pfam" id="PF00006">
    <property type="entry name" value="ATP-synt_ab"/>
    <property type="match status" value="1"/>
</dbReference>
<dbReference type="GO" id="GO:0005524">
    <property type="term" value="F:ATP binding"/>
    <property type="evidence" value="ECO:0007669"/>
    <property type="project" value="UniProtKB-KW"/>
</dbReference>
<dbReference type="Gene3D" id="2.40.10.170">
    <property type="match status" value="1"/>
</dbReference>
<organism evidence="18 19">
    <name type="scientific">Friedmanniomyces endolithicus</name>
    <dbReference type="NCBI Taxonomy" id="329885"/>
    <lineage>
        <taxon>Eukaryota</taxon>
        <taxon>Fungi</taxon>
        <taxon>Dikarya</taxon>
        <taxon>Ascomycota</taxon>
        <taxon>Pezizomycotina</taxon>
        <taxon>Dothideomycetes</taxon>
        <taxon>Dothideomycetidae</taxon>
        <taxon>Mycosphaerellales</taxon>
        <taxon>Teratosphaeriaceae</taxon>
        <taxon>Friedmanniomyces</taxon>
    </lineage>
</organism>
<dbReference type="GO" id="GO:0042776">
    <property type="term" value="P:proton motive force-driven mitochondrial ATP synthesis"/>
    <property type="evidence" value="ECO:0007669"/>
    <property type="project" value="TreeGrafter"/>
</dbReference>
<dbReference type="EMBL" id="NAJP01000042">
    <property type="protein sequence ID" value="TKA38850.1"/>
    <property type="molecule type" value="Genomic_DNA"/>
</dbReference>
<keyword evidence="7" id="KW-0547">Nucleotide-binding</keyword>
<gene>
    <name evidence="18" type="ORF">B0A54_09899</name>
</gene>
<evidence type="ECO:0000256" key="10">
    <source>
        <dbReference type="ARBA" id="ARBA00022967"/>
    </source>
</evidence>
<comment type="subcellular location">
    <subcellularLocation>
        <location evidence="1">Membrane</location>
    </subcellularLocation>
</comment>
<accession>A0A4U0USB9</accession>
<keyword evidence="10" id="KW-1278">Translocase</keyword>
<comment type="caution">
    <text evidence="18">The sequence shown here is derived from an EMBL/GenBank/DDBJ whole genome shotgun (WGS) entry which is preliminary data.</text>
</comment>
<dbReference type="SUPFAM" id="SSF52540">
    <property type="entry name" value="P-loop containing nucleoside triphosphate hydrolases"/>
    <property type="match status" value="1"/>
</dbReference>
<feature type="compositionally biased region" description="Basic and acidic residues" evidence="16">
    <location>
        <begin position="706"/>
        <end position="731"/>
    </location>
</feature>
<dbReference type="FunFam" id="2.40.10.170:FF:000004">
    <property type="entry name" value="ATP synthase subunit beta"/>
    <property type="match status" value="1"/>
</dbReference>
<evidence type="ECO:0000256" key="6">
    <source>
        <dbReference type="ARBA" id="ARBA00022448"/>
    </source>
</evidence>
<evidence type="ECO:0000256" key="13">
    <source>
        <dbReference type="ARBA" id="ARBA00023196"/>
    </source>
</evidence>
<keyword evidence="14" id="KW-0066">ATP synthesis</keyword>
<dbReference type="Proteomes" id="UP000310066">
    <property type="component" value="Unassembled WGS sequence"/>
</dbReference>
<keyword evidence="6" id="KW-0813">Transport</keyword>
<dbReference type="InterPro" id="IPR050053">
    <property type="entry name" value="ATPase_alpha/beta_chains"/>
</dbReference>
<feature type="region of interest" description="Disordered" evidence="16">
    <location>
        <begin position="699"/>
        <end position="755"/>
    </location>
</feature>
<dbReference type="CDD" id="cd18115">
    <property type="entry name" value="ATP-synt_F1_beta_N"/>
    <property type="match status" value="1"/>
</dbReference>
<dbReference type="SMART" id="SM00382">
    <property type="entry name" value="AAA"/>
    <property type="match status" value="1"/>
</dbReference>
<dbReference type="GO" id="GO:0046933">
    <property type="term" value="F:proton-transporting ATP synthase activity, rotational mechanism"/>
    <property type="evidence" value="ECO:0007669"/>
    <property type="project" value="TreeGrafter"/>
</dbReference>
<evidence type="ECO:0000256" key="5">
    <source>
        <dbReference type="ARBA" id="ARBA00019294"/>
    </source>
</evidence>
<dbReference type="Pfam" id="PF02874">
    <property type="entry name" value="ATP-synt_ab_N"/>
    <property type="match status" value="1"/>
</dbReference>
<dbReference type="PANTHER" id="PTHR15184:SF71">
    <property type="entry name" value="ATP SYNTHASE SUBUNIT BETA, MITOCHONDRIAL"/>
    <property type="match status" value="1"/>
</dbReference>
<dbReference type="InterPro" id="IPR027417">
    <property type="entry name" value="P-loop_NTPase"/>
</dbReference>
<dbReference type="PANTHER" id="PTHR15184">
    <property type="entry name" value="ATP SYNTHASE"/>
    <property type="match status" value="1"/>
</dbReference>
<evidence type="ECO:0000256" key="14">
    <source>
        <dbReference type="ARBA" id="ARBA00023310"/>
    </source>
</evidence>
<dbReference type="GO" id="GO:0045259">
    <property type="term" value="C:proton-transporting ATP synthase complex"/>
    <property type="evidence" value="ECO:0007669"/>
    <property type="project" value="UniProtKB-KW"/>
</dbReference>
<dbReference type="InterPro" id="IPR000194">
    <property type="entry name" value="ATPase_F1/V1/A1_a/bsu_nucl-bd"/>
</dbReference>
<feature type="region of interest" description="Disordered" evidence="16">
    <location>
        <begin position="347"/>
        <end position="370"/>
    </location>
</feature>
<evidence type="ECO:0000313" key="19">
    <source>
        <dbReference type="Proteomes" id="UP000310066"/>
    </source>
</evidence>
<evidence type="ECO:0000256" key="15">
    <source>
        <dbReference type="ARBA" id="ARBA00048383"/>
    </source>
</evidence>
<keyword evidence="12" id="KW-0472">Membrane</keyword>
<dbReference type="OrthoDB" id="14523at2759"/>
<evidence type="ECO:0000313" key="18">
    <source>
        <dbReference type="EMBL" id="TKA38850.1"/>
    </source>
</evidence>
<dbReference type="AlphaFoldDB" id="A0A4U0USB9"/>
<evidence type="ECO:0000256" key="3">
    <source>
        <dbReference type="ARBA" id="ARBA00011648"/>
    </source>
</evidence>
<evidence type="ECO:0000256" key="12">
    <source>
        <dbReference type="ARBA" id="ARBA00023136"/>
    </source>
</evidence>
<feature type="domain" description="AAA+ ATPase" evidence="17">
    <location>
        <begin position="185"/>
        <end position="420"/>
    </location>
</feature>
<evidence type="ECO:0000256" key="9">
    <source>
        <dbReference type="ARBA" id="ARBA00022840"/>
    </source>
</evidence>
<evidence type="ECO:0000256" key="4">
    <source>
        <dbReference type="ARBA" id="ARBA00012473"/>
    </source>
</evidence>
<comment type="subunit">
    <text evidence="3">F-type ATPases have 2 components, CF(1) - the catalytic core - and CF(0) - the membrane proton channel. CF(1) has five subunits: alpha(3), beta(3), gamma(1), delta(1), epsilon(1). CF(0) has three main subunits: a, b and c.</text>
</comment>
<dbReference type="InterPro" id="IPR036121">
    <property type="entry name" value="ATPase_F1/V1/A1_a/bsu_N_sf"/>
</dbReference>
<dbReference type="GO" id="GO:0005739">
    <property type="term" value="C:mitochondrion"/>
    <property type="evidence" value="ECO:0007669"/>
    <property type="project" value="GOC"/>
</dbReference>
<dbReference type="Gene3D" id="3.40.50.300">
    <property type="entry name" value="P-loop containing nucleotide triphosphate hydrolases"/>
    <property type="match status" value="1"/>
</dbReference>
<proteinExistence type="inferred from homology"/>
<comment type="catalytic activity">
    <reaction evidence="15">
        <text>ATP + H2O + 4 H(+)(in) = ADP + phosphate + 5 H(+)(out)</text>
        <dbReference type="Rhea" id="RHEA:57720"/>
        <dbReference type="ChEBI" id="CHEBI:15377"/>
        <dbReference type="ChEBI" id="CHEBI:15378"/>
        <dbReference type="ChEBI" id="CHEBI:30616"/>
        <dbReference type="ChEBI" id="CHEBI:43474"/>
        <dbReference type="ChEBI" id="CHEBI:456216"/>
        <dbReference type="EC" id="7.1.2.2"/>
    </reaction>
</comment>
<dbReference type="SUPFAM" id="SSF50615">
    <property type="entry name" value="N-terminal domain of alpha and beta subunits of F1 ATP synthase"/>
    <property type="match status" value="1"/>
</dbReference>
<reference evidence="18 19" key="1">
    <citation type="submission" date="2017-03" db="EMBL/GenBank/DDBJ databases">
        <title>Genomes of endolithic fungi from Antarctica.</title>
        <authorList>
            <person name="Coleine C."/>
            <person name="Masonjones S."/>
            <person name="Stajich J.E."/>
        </authorList>
    </citation>
    <scope>NUCLEOTIDE SEQUENCE [LARGE SCALE GENOMIC DNA]</scope>
    <source>
        <strain evidence="18 19">CCFEE 5311</strain>
    </source>
</reference>
<evidence type="ECO:0000256" key="16">
    <source>
        <dbReference type="SAM" id="MobiDB-lite"/>
    </source>
</evidence>
<dbReference type="InterPro" id="IPR004100">
    <property type="entry name" value="ATPase_F1/V1/A1_a/bsu_N"/>
</dbReference>
<evidence type="ECO:0000256" key="7">
    <source>
        <dbReference type="ARBA" id="ARBA00022741"/>
    </source>
</evidence>
<evidence type="ECO:0000256" key="11">
    <source>
        <dbReference type="ARBA" id="ARBA00023065"/>
    </source>
</evidence>
<keyword evidence="8" id="KW-0375">Hydrogen ion transport</keyword>
<name>A0A4U0USB9_9PEZI</name>
<keyword evidence="9" id="KW-0067">ATP-binding</keyword>